<evidence type="ECO:0000313" key="2">
    <source>
        <dbReference type="EMBL" id="KAK4578493.1"/>
    </source>
</evidence>
<dbReference type="InterPro" id="IPR002156">
    <property type="entry name" value="RNaseH_domain"/>
</dbReference>
<name>A0AAN7ES69_QUERU</name>
<gene>
    <name evidence="2" type="ORF">RGQ29_028550</name>
</gene>
<dbReference type="GO" id="GO:0003676">
    <property type="term" value="F:nucleic acid binding"/>
    <property type="evidence" value="ECO:0007669"/>
    <property type="project" value="InterPro"/>
</dbReference>
<accession>A0AAN7ES69</accession>
<dbReference type="GO" id="GO:0004523">
    <property type="term" value="F:RNA-DNA hybrid ribonuclease activity"/>
    <property type="evidence" value="ECO:0007669"/>
    <property type="project" value="InterPro"/>
</dbReference>
<dbReference type="AlphaFoldDB" id="A0AAN7ES69"/>
<dbReference type="Pfam" id="PF13456">
    <property type="entry name" value="RVT_3"/>
    <property type="match status" value="1"/>
</dbReference>
<dbReference type="InterPro" id="IPR036397">
    <property type="entry name" value="RNaseH_sf"/>
</dbReference>
<dbReference type="PANTHER" id="PTHR33116:SF86">
    <property type="entry name" value="REVERSE TRANSCRIPTASE DOMAIN-CONTAINING PROTEIN"/>
    <property type="match status" value="1"/>
</dbReference>
<dbReference type="PANTHER" id="PTHR33116">
    <property type="entry name" value="REVERSE TRANSCRIPTASE ZINC-BINDING DOMAIN-CONTAINING PROTEIN-RELATED-RELATED"/>
    <property type="match status" value="1"/>
</dbReference>
<dbReference type="InterPro" id="IPR012337">
    <property type="entry name" value="RNaseH-like_sf"/>
</dbReference>
<keyword evidence="3" id="KW-1185">Reference proteome</keyword>
<dbReference type="SUPFAM" id="SSF53098">
    <property type="entry name" value="Ribonuclease H-like"/>
    <property type="match status" value="1"/>
</dbReference>
<dbReference type="Proteomes" id="UP001324115">
    <property type="component" value="Unassembled WGS sequence"/>
</dbReference>
<feature type="domain" description="RNase H type-1" evidence="1">
    <location>
        <begin position="409"/>
        <end position="467"/>
    </location>
</feature>
<reference evidence="2 3" key="1">
    <citation type="journal article" date="2023" name="G3 (Bethesda)">
        <title>A haplotype-resolved chromosome-scale genome for Quercus rubra L. provides insights into the genetics of adaptive traits for red oak species.</title>
        <authorList>
            <person name="Kapoor B."/>
            <person name="Jenkins J."/>
            <person name="Schmutz J."/>
            <person name="Zhebentyayeva T."/>
            <person name="Kuelheim C."/>
            <person name="Coggeshall M."/>
            <person name="Heim C."/>
            <person name="Lasky J.R."/>
            <person name="Leites L."/>
            <person name="Islam-Faridi N."/>
            <person name="Romero-Severson J."/>
            <person name="DeLeo V.L."/>
            <person name="Lucas S.M."/>
            <person name="Lazic D."/>
            <person name="Gailing O."/>
            <person name="Carlson J."/>
            <person name="Staton M."/>
        </authorList>
    </citation>
    <scope>NUCLEOTIDE SEQUENCE [LARGE SCALE GENOMIC DNA]</scope>
    <source>
        <strain evidence="2">Pseudo-F2</strain>
    </source>
</reference>
<sequence length="487" mass="55485">MEIVNQTGICETHNLRKYLGFLIIHKGRRRNEFQFVVERVQAKLAGWKSKCLLSARRLVLIKAAVTSIPEYAMQCHKLPIKVCEDVDKLMRDFLWGSTVEKKKIHLVWWNKVTNPIILRGLGIFEMKARNSALLAKLCWQIASSRDMSWAQMLTCKYLTLHWLRGEARKQPASRIWKAYKEGEVIFNKGLKWSIANGESMSAWVDFWLPSRPLRNQIEGPLAEREHILSAKCLLANVESISFSLPNKILQEIKGIPITANPTQEDILIWAFFKDGFFSLKLTYLIVKGVPTKEVLGSRGLNLDLTSELCREGPESILHTLKDCRVAKSVWKDLGFEEDNQDFFSLNLEAWLEKNKAIFQTGRVEEDMSALCLKKGMEFYAIVPNGPNKPSRVQVQVKWTKPLRGWMKLNTDGTMYGNPIKAGEGGVLRCSNGDWIASIVAELWAFKDGLTVAKQLGIENICIEMDVEFILLARDKAGLVCCNKLMVH</sequence>
<evidence type="ECO:0000259" key="1">
    <source>
        <dbReference type="Pfam" id="PF13456"/>
    </source>
</evidence>
<proteinExistence type="predicted"/>
<dbReference type="Gene3D" id="3.30.420.10">
    <property type="entry name" value="Ribonuclease H-like superfamily/Ribonuclease H"/>
    <property type="match status" value="1"/>
</dbReference>
<evidence type="ECO:0000313" key="3">
    <source>
        <dbReference type="Proteomes" id="UP001324115"/>
    </source>
</evidence>
<organism evidence="2 3">
    <name type="scientific">Quercus rubra</name>
    <name type="common">Northern red oak</name>
    <name type="synonym">Quercus borealis</name>
    <dbReference type="NCBI Taxonomy" id="3512"/>
    <lineage>
        <taxon>Eukaryota</taxon>
        <taxon>Viridiplantae</taxon>
        <taxon>Streptophyta</taxon>
        <taxon>Embryophyta</taxon>
        <taxon>Tracheophyta</taxon>
        <taxon>Spermatophyta</taxon>
        <taxon>Magnoliopsida</taxon>
        <taxon>eudicotyledons</taxon>
        <taxon>Gunneridae</taxon>
        <taxon>Pentapetalae</taxon>
        <taxon>rosids</taxon>
        <taxon>fabids</taxon>
        <taxon>Fagales</taxon>
        <taxon>Fagaceae</taxon>
        <taxon>Quercus</taxon>
    </lineage>
</organism>
<protein>
    <recommendedName>
        <fullName evidence="1">RNase H type-1 domain-containing protein</fullName>
    </recommendedName>
</protein>
<dbReference type="EMBL" id="JAXUIC010000008">
    <property type="protein sequence ID" value="KAK4578493.1"/>
    <property type="molecule type" value="Genomic_DNA"/>
</dbReference>
<comment type="caution">
    <text evidence="2">The sequence shown here is derived from an EMBL/GenBank/DDBJ whole genome shotgun (WGS) entry which is preliminary data.</text>
</comment>
<dbReference type="InterPro" id="IPR044730">
    <property type="entry name" value="RNase_H-like_dom_plant"/>
</dbReference>
<dbReference type="CDD" id="cd06222">
    <property type="entry name" value="RNase_H_like"/>
    <property type="match status" value="1"/>
</dbReference>